<dbReference type="CDD" id="cd06170">
    <property type="entry name" value="LuxR_C_like"/>
    <property type="match status" value="1"/>
</dbReference>
<dbReference type="SUPFAM" id="SSF46894">
    <property type="entry name" value="C-terminal effector domain of the bipartite response regulators"/>
    <property type="match status" value="1"/>
</dbReference>
<sequence>MAADTGSVRRNLPEAARVALSVSELGAEISRQVGLVVPHDGYLAVGLDPLTGVGCFHTKEHAYSTAAARWMERTDALDNDVDPFFRLIRGPRQVGVLSEGSPEHRHSPRLHEIVIAEGFSSELRMALAVDGTAWGALVLIRERGRRPFSPDEAALAQDLVRPLASALRRFVGGKALRPGRLALPPGVVIVGADDTITSATDSGRRWLDELARDCATVDDELAGLLWNSANMARRADDAVTTRIPTPNGWVALHAEPLHPPATDAVAITIQTAPTALLLPAIAAWYGLTTREHAVLAEVVRGLPAKLIARRLQLSPHTVNDHLRATYRKTGVNSRDELLAGISG</sequence>
<dbReference type="Pfam" id="PF00196">
    <property type="entry name" value="GerE"/>
    <property type="match status" value="1"/>
</dbReference>
<dbReference type="AlphaFoldDB" id="A0A1M5F6L2"/>
<evidence type="ECO:0000259" key="4">
    <source>
        <dbReference type="PROSITE" id="PS50043"/>
    </source>
</evidence>
<dbReference type="SUPFAM" id="SSF55781">
    <property type="entry name" value="GAF domain-like"/>
    <property type="match status" value="1"/>
</dbReference>
<organism evidence="5 6">
    <name type="scientific">Streptoalloteichus hindustanus</name>
    <dbReference type="NCBI Taxonomy" id="2017"/>
    <lineage>
        <taxon>Bacteria</taxon>
        <taxon>Bacillati</taxon>
        <taxon>Actinomycetota</taxon>
        <taxon>Actinomycetes</taxon>
        <taxon>Pseudonocardiales</taxon>
        <taxon>Pseudonocardiaceae</taxon>
        <taxon>Streptoalloteichus</taxon>
    </lineage>
</organism>
<keyword evidence="2 5" id="KW-0238">DNA-binding</keyword>
<dbReference type="Pfam" id="PF01590">
    <property type="entry name" value="GAF"/>
    <property type="match status" value="1"/>
</dbReference>
<dbReference type="PROSITE" id="PS00622">
    <property type="entry name" value="HTH_LUXR_1"/>
    <property type="match status" value="1"/>
</dbReference>
<dbReference type="GO" id="GO:0003677">
    <property type="term" value="F:DNA binding"/>
    <property type="evidence" value="ECO:0007669"/>
    <property type="project" value="UniProtKB-KW"/>
</dbReference>
<dbReference type="OrthoDB" id="9815744at2"/>
<evidence type="ECO:0000256" key="1">
    <source>
        <dbReference type="ARBA" id="ARBA00023015"/>
    </source>
</evidence>
<gene>
    <name evidence="5" type="ORF">SAMN05444320_105291</name>
</gene>
<keyword evidence="1" id="KW-0805">Transcription regulation</keyword>
<evidence type="ECO:0000313" key="5">
    <source>
        <dbReference type="EMBL" id="SHF87038.1"/>
    </source>
</evidence>
<dbReference type="Proteomes" id="UP000184501">
    <property type="component" value="Unassembled WGS sequence"/>
</dbReference>
<keyword evidence="6" id="KW-1185">Reference proteome</keyword>
<dbReference type="InterPro" id="IPR000792">
    <property type="entry name" value="Tscrpt_reg_LuxR_C"/>
</dbReference>
<feature type="domain" description="HTH luxR-type" evidence="4">
    <location>
        <begin position="280"/>
        <end position="343"/>
    </location>
</feature>
<protein>
    <submittedName>
        <fullName evidence="5">DNA-binding transcriptional regulator, CsgD family</fullName>
    </submittedName>
</protein>
<dbReference type="EMBL" id="FQVN01000005">
    <property type="protein sequence ID" value="SHF87038.1"/>
    <property type="molecule type" value="Genomic_DNA"/>
</dbReference>
<dbReference type="InterPro" id="IPR029016">
    <property type="entry name" value="GAF-like_dom_sf"/>
</dbReference>
<reference evidence="5 6" key="1">
    <citation type="submission" date="2016-11" db="EMBL/GenBank/DDBJ databases">
        <authorList>
            <person name="Jaros S."/>
            <person name="Januszkiewicz K."/>
            <person name="Wedrychowicz H."/>
        </authorList>
    </citation>
    <scope>NUCLEOTIDE SEQUENCE [LARGE SCALE GENOMIC DNA]</scope>
    <source>
        <strain evidence="5 6">DSM 44523</strain>
    </source>
</reference>
<evidence type="ECO:0000256" key="3">
    <source>
        <dbReference type="ARBA" id="ARBA00023163"/>
    </source>
</evidence>
<dbReference type="Gene3D" id="3.30.450.40">
    <property type="match status" value="1"/>
</dbReference>
<name>A0A1M5F6L2_STRHI</name>
<dbReference type="PANTHER" id="PTHR44688:SF16">
    <property type="entry name" value="DNA-BINDING TRANSCRIPTIONAL ACTIVATOR DEVR_DOSR"/>
    <property type="match status" value="1"/>
</dbReference>
<dbReference type="STRING" id="2017.SAMN05444320_105291"/>
<dbReference type="RefSeq" id="WP_073484382.1">
    <property type="nucleotide sequence ID" value="NZ_FQVN01000005.1"/>
</dbReference>
<accession>A0A1M5F6L2</accession>
<dbReference type="InterPro" id="IPR036388">
    <property type="entry name" value="WH-like_DNA-bd_sf"/>
</dbReference>
<dbReference type="InterPro" id="IPR016032">
    <property type="entry name" value="Sig_transdc_resp-reg_C-effctor"/>
</dbReference>
<dbReference type="InterPro" id="IPR003018">
    <property type="entry name" value="GAF"/>
</dbReference>
<dbReference type="GO" id="GO:0006355">
    <property type="term" value="P:regulation of DNA-templated transcription"/>
    <property type="evidence" value="ECO:0007669"/>
    <property type="project" value="InterPro"/>
</dbReference>
<keyword evidence="3" id="KW-0804">Transcription</keyword>
<evidence type="ECO:0000313" key="6">
    <source>
        <dbReference type="Proteomes" id="UP000184501"/>
    </source>
</evidence>
<dbReference type="PROSITE" id="PS50043">
    <property type="entry name" value="HTH_LUXR_2"/>
    <property type="match status" value="1"/>
</dbReference>
<proteinExistence type="predicted"/>
<dbReference type="Gene3D" id="1.10.10.10">
    <property type="entry name" value="Winged helix-like DNA-binding domain superfamily/Winged helix DNA-binding domain"/>
    <property type="match status" value="1"/>
</dbReference>
<dbReference type="PANTHER" id="PTHR44688">
    <property type="entry name" value="DNA-BINDING TRANSCRIPTIONAL ACTIVATOR DEVR_DOSR"/>
    <property type="match status" value="1"/>
</dbReference>
<evidence type="ECO:0000256" key="2">
    <source>
        <dbReference type="ARBA" id="ARBA00023125"/>
    </source>
</evidence>
<dbReference type="PRINTS" id="PR00038">
    <property type="entry name" value="HTHLUXR"/>
</dbReference>
<dbReference type="SMART" id="SM00421">
    <property type="entry name" value="HTH_LUXR"/>
    <property type="match status" value="1"/>
</dbReference>